<gene>
    <name evidence="1" type="ORF">P343_12425</name>
</gene>
<dbReference type="PANTHER" id="PTHR38460">
    <property type="entry name" value="TAUTOMERASE YOLI-RELATED"/>
    <property type="match status" value="1"/>
</dbReference>
<comment type="caution">
    <text evidence="1">The sequence shown here is derived from an EMBL/GenBank/DDBJ whole genome shotgun (WGS) entry which is preliminary data.</text>
</comment>
<dbReference type="Gene3D" id="3.30.429.10">
    <property type="entry name" value="Macrophage Migration Inhibitory Factor"/>
    <property type="match status" value="1"/>
</dbReference>
<proteinExistence type="predicted"/>
<organism evidence="1 2">
    <name type="scientific">Sporolactobacillus laevolacticus DSM 442</name>
    <dbReference type="NCBI Taxonomy" id="1395513"/>
    <lineage>
        <taxon>Bacteria</taxon>
        <taxon>Bacillati</taxon>
        <taxon>Bacillota</taxon>
        <taxon>Bacilli</taxon>
        <taxon>Bacillales</taxon>
        <taxon>Sporolactobacillaceae</taxon>
        <taxon>Sporolactobacillus</taxon>
    </lineage>
</organism>
<sequence>MPFVRVSMIEGKNKDYKGKVAETIYRSLRETFDVPERDKFIVIHEHSKDNFIYDENYLGLKKTDDLIIIQIFANNTRTMEQKQSLFLSITENLYQEVGIGKENLLIGIVGVGKENWSFGNGMAQYV</sequence>
<dbReference type="SUPFAM" id="SSF55331">
    <property type="entry name" value="Tautomerase/MIF"/>
    <property type="match status" value="1"/>
</dbReference>
<dbReference type="Proteomes" id="UP000018296">
    <property type="component" value="Unassembled WGS sequence"/>
</dbReference>
<reference evidence="1 2" key="1">
    <citation type="journal article" date="2013" name="Genome Announc.">
        <title>Genome Sequence of Sporolactobacillus laevolacticus DSM442, an Efficient Polymer-Grade D-Lactate Producer from Agricultural Waste Cottonseed as a Nitrogen Source.</title>
        <authorList>
            <person name="Wang H."/>
            <person name="Wang L."/>
            <person name="Ju J."/>
            <person name="Yu B."/>
            <person name="Ma Y."/>
        </authorList>
    </citation>
    <scope>NUCLEOTIDE SEQUENCE [LARGE SCALE GENOMIC DNA]</scope>
    <source>
        <strain evidence="1 2">DSM 442</strain>
    </source>
</reference>
<dbReference type="EMBL" id="AWTC01000012">
    <property type="protein sequence ID" value="EST11379.1"/>
    <property type="molecule type" value="Genomic_DNA"/>
</dbReference>
<dbReference type="Pfam" id="PF14552">
    <property type="entry name" value="Tautomerase_2"/>
    <property type="match status" value="1"/>
</dbReference>
<name>V6J3U2_9BACL</name>
<protein>
    <submittedName>
        <fullName evidence="1">4-oxalocrotonate tautomerase</fullName>
    </submittedName>
</protein>
<dbReference type="InterPro" id="IPR037479">
    <property type="entry name" value="Tauto_MSAD"/>
</dbReference>
<evidence type="ECO:0000313" key="2">
    <source>
        <dbReference type="Proteomes" id="UP000018296"/>
    </source>
</evidence>
<evidence type="ECO:0000313" key="1">
    <source>
        <dbReference type="EMBL" id="EST11379.1"/>
    </source>
</evidence>
<dbReference type="PATRIC" id="fig|1395513.3.peg.2520"/>
<dbReference type="OrthoDB" id="9804765at2"/>
<dbReference type="InterPro" id="IPR014347">
    <property type="entry name" value="Tautomerase/MIF_sf"/>
</dbReference>
<accession>V6J3U2</accession>
<dbReference type="STRING" id="1395513.P343_12425"/>
<dbReference type="RefSeq" id="WP_023510727.1">
    <property type="nucleotide sequence ID" value="NZ_AWTC01000012.1"/>
</dbReference>
<dbReference type="AlphaFoldDB" id="V6J3U2"/>
<keyword evidence="2" id="KW-1185">Reference proteome</keyword>
<dbReference type="eggNOG" id="COG1942">
    <property type="taxonomic scope" value="Bacteria"/>
</dbReference>
<dbReference type="PANTHER" id="PTHR38460:SF1">
    <property type="entry name" value="TAUTOMERASE YOLI-RELATED"/>
    <property type="match status" value="1"/>
</dbReference>